<feature type="compositionally biased region" description="Basic and acidic residues" evidence="8">
    <location>
        <begin position="359"/>
        <end position="372"/>
    </location>
</feature>
<organism evidence="10 11">
    <name type="scientific">Catenulispora yoronensis</name>
    <dbReference type="NCBI Taxonomy" id="450799"/>
    <lineage>
        <taxon>Bacteria</taxon>
        <taxon>Bacillati</taxon>
        <taxon>Actinomycetota</taxon>
        <taxon>Actinomycetes</taxon>
        <taxon>Catenulisporales</taxon>
        <taxon>Catenulisporaceae</taxon>
        <taxon>Catenulispora</taxon>
    </lineage>
</organism>
<keyword evidence="2" id="KW-0723">Serine/threonine-protein kinase</keyword>
<keyword evidence="3" id="KW-0808">Transferase</keyword>
<dbReference type="Gene3D" id="3.30.200.20">
    <property type="entry name" value="Phosphorylase Kinase, domain 1"/>
    <property type="match status" value="1"/>
</dbReference>
<dbReference type="PROSITE" id="PS00108">
    <property type="entry name" value="PROTEIN_KINASE_ST"/>
    <property type="match status" value="1"/>
</dbReference>
<evidence type="ECO:0000313" key="11">
    <source>
        <dbReference type="Proteomes" id="UP001500751"/>
    </source>
</evidence>
<gene>
    <name evidence="10" type="ORF">GCM10009839_52790</name>
</gene>
<dbReference type="PANTHER" id="PTHR43289:SF6">
    <property type="entry name" value="SERINE_THREONINE-PROTEIN KINASE NEKL-3"/>
    <property type="match status" value="1"/>
</dbReference>
<accession>A0ABP5GEI8</accession>
<keyword evidence="5" id="KW-0418">Kinase</keyword>
<reference evidence="11" key="1">
    <citation type="journal article" date="2019" name="Int. J. Syst. Evol. Microbiol.">
        <title>The Global Catalogue of Microorganisms (GCM) 10K type strain sequencing project: providing services to taxonomists for standard genome sequencing and annotation.</title>
        <authorList>
            <consortium name="The Broad Institute Genomics Platform"/>
            <consortium name="The Broad Institute Genome Sequencing Center for Infectious Disease"/>
            <person name="Wu L."/>
            <person name="Ma J."/>
        </authorList>
    </citation>
    <scope>NUCLEOTIDE SEQUENCE [LARGE SCALE GENOMIC DNA]</scope>
    <source>
        <strain evidence="11">JCM 16014</strain>
    </source>
</reference>
<dbReference type="Gene3D" id="1.10.510.10">
    <property type="entry name" value="Transferase(Phosphotransferase) domain 1"/>
    <property type="match status" value="1"/>
</dbReference>
<feature type="region of interest" description="Disordered" evidence="8">
    <location>
        <begin position="632"/>
        <end position="699"/>
    </location>
</feature>
<feature type="binding site" evidence="7">
    <location>
        <position position="47"/>
    </location>
    <ligand>
        <name>ATP</name>
        <dbReference type="ChEBI" id="CHEBI:30616"/>
    </ligand>
</feature>
<name>A0ABP5GEI8_9ACTN</name>
<evidence type="ECO:0000256" key="3">
    <source>
        <dbReference type="ARBA" id="ARBA00022679"/>
    </source>
</evidence>
<evidence type="ECO:0000313" key="10">
    <source>
        <dbReference type="EMBL" id="GAA2043167.1"/>
    </source>
</evidence>
<dbReference type="Pfam" id="PF00069">
    <property type="entry name" value="Pkinase"/>
    <property type="match status" value="1"/>
</dbReference>
<evidence type="ECO:0000256" key="7">
    <source>
        <dbReference type="PROSITE-ProRule" id="PRU10141"/>
    </source>
</evidence>
<keyword evidence="6 7" id="KW-0067">ATP-binding</keyword>
<feature type="region of interest" description="Disordered" evidence="8">
    <location>
        <begin position="597"/>
        <end position="618"/>
    </location>
</feature>
<evidence type="ECO:0000256" key="6">
    <source>
        <dbReference type="ARBA" id="ARBA00022840"/>
    </source>
</evidence>
<evidence type="ECO:0000256" key="5">
    <source>
        <dbReference type="ARBA" id="ARBA00022777"/>
    </source>
</evidence>
<dbReference type="InterPro" id="IPR008271">
    <property type="entry name" value="Ser/Thr_kinase_AS"/>
</dbReference>
<evidence type="ECO:0000256" key="4">
    <source>
        <dbReference type="ARBA" id="ARBA00022741"/>
    </source>
</evidence>
<dbReference type="PANTHER" id="PTHR43289">
    <property type="entry name" value="MITOGEN-ACTIVATED PROTEIN KINASE KINASE KINASE 20-RELATED"/>
    <property type="match status" value="1"/>
</dbReference>
<dbReference type="NCBIfam" id="NF033483">
    <property type="entry name" value="PknB_PASTA_kin"/>
    <property type="match status" value="1"/>
</dbReference>
<feature type="compositionally biased region" description="Polar residues" evidence="8">
    <location>
        <begin position="689"/>
        <end position="699"/>
    </location>
</feature>
<evidence type="ECO:0000256" key="1">
    <source>
        <dbReference type="ARBA" id="ARBA00012513"/>
    </source>
</evidence>
<dbReference type="SMART" id="SM00220">
    <property type="entry name" value="S_TKc"/>
    <property type="match status" value="1"/>
</dbReference>
<dbReference type="PROSITE" id="PS50011">
    <property type="entry name" value="PROTEIN_KINASE_DOM"/>
    <property type="match status" value="1"/>
</dbReference>
<feature type="compositionally biased region" description="Polar residues" evidence="8">
    <location>
        <begin position="328"/>
        <end position="337"/>
    </location>
</feature>
<evidence type="ECO:0000256" key="8">
    <source>
        <dbReference type="SAM" id="MobiDB-lite"/>
    </source>
</evidence>
<keyword evidence="11" id="KW-1185">Reference proteome</keyword>
<dbReference type="EC" id="2.7.11.1" evidence="1"/>
<keyword evidence="4 7" id="KW-0547">Nucleotide-binding</keyword>
<dbReference type="SUPFAM" id="SSF56112">
    <property type="entry name" value="Protein kinase-like (PK-like)"/>
    <property type="match status" value="1"/>
</dbReference>
<dbReference type="InterPro" id="IPR017441">
    <property type="entry name" value="Protein_kinase_ATP_BS"/>
</dbReference>
<sequence>MSGTYPGAEQPRRLGDRYELGAVLGRGGMAEVFMGRDTRLGRTVAVKTLRADLSRDPTFQARFRREAQSAASLNHPAIVAIYDTGEDFENGVSVPYIVMEYADGSTLRDLLHSGRRLLPERALEITAGVLQALDYSHRNGIIHRDIKPANIMLTRAGTVKVMDFGIARAMADNGMTMTQTAAVIGTAQYLSPEQAKGETVDARSDLYSTGCLMYELLTGRPPFVGDSPVAVAYQHVREEPQPPSSYDPEVTPAIDAVVLKSLAKSADQRYQSATEMRADIERVLDGRPTEAQTAVLGAANMPTQRLDPRQVGAAAGVGQTKAMPAVESPTSYQQPPANQARYGEDQYQPGGRPPGGPPRRTEPRRAPEPEKSGKTGYIVLAVAGIAAVIAAVLLAKSLLKSGGNDNSEQVPDFGYGVHTVADANAMLAQPAYKGFTLTGNGEDCSSDDDRHSQKAGTIISQNPKASGFQKPGPVSYCLSLGPQLGAVPDKATLNKMDETALKATLTAAKFNLANPIVIHLNDDKIPAGKIMDVFDGSGGGQTSLAGQKNVNVDKVSIGWIVSDGQKKIQLSAAQYKNQDADTVVNLIKSQGFTKVQKLPGDANSGQQPNTVIKVDPGDGQYTADQQIIVYYAPQPPAPPSTSSSSQGCDPTQQDCSQPPTQPTGGQTTPPGQPTSSATCQFGAVLGCPSSPTSTKKGGG</sequence>
<dbReference type="InterPro" id="IPR000719">
    <property type="entry name" value="Prot_kinase_dom"/>
</dbReference>
<dbReference type="EMBL" id="BAAAQN010000035">
    <property type="protein sequence ID" value="GAA2043167.1"/>
    <property type="molecule type" value="Genomic_DNA"/>
</dbReference>
<dbReference type="InterPro" id="IPR011009">
    <property type="entry name" value="Kinase-like_dom_sf"/>
</dbReference>
<proteinExistence type="predicted"/>
<dbReference type="Proteomes" id="UP001500751">
    <property type="component" value="Unassembled WGS sequence"/>
</dbReference>
<dbReference type="PROSITE" id="PS00107">
    <property type="entry name" value="PROTEIN_KINASE_ATP"/>
    <property type="match status" value="1"/>
</dbReference>
<feature type="region of interest" description="Disordered" evidence="8">
    <location>
        <begin position="295"/>
        <end position="372"/>
    </location>
</feature>
<protein>
    <recommendedName>
        <fullName evidence="1">non-specific serine/threonine protein kinase</fullName>
        <ecNumber evidence="1">2.7.11.1</ecNumber>
    </recommendedName>
</protein>
<feature type="compositionally biased region" description="Polar residues" evidence="8">
    <location>
        <begin position="647"/>
        <end position="656"/>
    </location>
</feature>
<dbReference type="CDD" id="cd14014">
    <property type="entry name" value="STKc_PknB_like"/>
    <property type="match status" value="1"/>
</dbReference>
<evidence type="ECO:0000256" key="2">
    <source>
        <dbReference type="ARBA" id="ARBA00022527"/>
    </source>
</evidence>
<comment type="caution">
    <text evidence="10">The sequence shown here is derived from an EMBL/GenBank/DDBJ whole genome shotgun (WGS) entry which is preliminary data.</text>
</comment>
<evidence type="ECO:0000259" key="9">
    <source>
        <dbReference type="PROSITE" id="PS50011"/>
    </source>
</evidence>
<feature type="domain" description="Protein kinase" evidence="9">
    <location>
        <begin position="18"/>
        <end position="284"/>
    </location>
</feature>
<dbReference type="RefSeq" id="WP_344668345.1">
    <property type="nucleotide sequence ID" value="NZ_BAAAQN010000035.1"/>
</dbReference>